<comment type="caution">
    <text evidence="1">The sequence shown here is derived from an EMBL/GenBank/DDBJ whole genome shotgun (WGS) entry which is preliminary data.</text>
</comment>
<name>A0A315EH34_9BURK</name>
<accession>A0A315EH34</accession>
<dbReference type="SUPFAM" id="SSF49354">
    <property type="entry name" value="PapD-like"/>
    <property type="match status" value="1"/>
</dbReference>
<evidence type="ECO:0000313" key="1">
    <source>
        <dbReference type="EMBL" id="PUE56499.1"/>
    </source>
</evidence>
<protein>
    <recommendedName>
        <fullName evidence="3">Pili assembly chaperone N-terminal domain-containing protein</fullName>
    </recommendedName>
</protein>
<reference evidence="1 2" key="1">
    <citation type="submission" date="2017-04" db="EMBL/GenBank/DDBJ databases">
        <title>Unexpected and diverse lifestyles within the genus Limnohabitans.</title>
        <authorList>
            <person name="Kasalicky V."/>
            <person name="Mehrshad M."/>
            <person name="Andrei S.-A."/>
            <person name="Salcher M."/>
            <person name="Kratochvilova H."/>
            <person name="Simek K."/>
            <person name="Ghai R."/>
        </authorList>
    </citation>
    <scope>NUCLEOTIDE SEQUENCE [LARGE SCALE GENOMIC DNA]</scope>
    <source>
        <strain evidence="1 2">MWH-C5</strain>
    </source>
</reference>
<proteinExistence type="predicted"/>
<dbReference type="EMBL" id="NESP01000002">
    <property type="protein sequence ID" value="PUE56499.1"/>
    <property type="molecule type" value="Genomic_DNA"/>
</dbReference>
<evidence type="ECO:0008006" key="3">
    <source>
        <dbReference type="Google" id="ProtNLM"/>
    </source>
</evidence>
<dbReference type="Proteomes" id="UP000251341">
    <property type="component" value="Unassembled WGS sequence"/>
</dbReference>
<keyword evidence="2" id="KW-1185">Reference proteome</keyword>
<dbReference type="InterPro" id="IPR008962">
    <property type="entry name" value="PapD-like_sf"/>
</dbReference>
<sequence length="219" mass="24563">MDKLVGELNVTKGFNKVITFTLFNDRDDTIFITSKGLAWDMDKLGNLSTVPSNDLEIFPPVHRVNPGDSAVFKVRYVGDSIEGEGLYRVMFNEILIPTPEKENEKLADIKTVTPNVGVGMAITVPVYVSDFSKKEKELVKVVASYKQNGRKLSLFVKNMGDSRINIRQYILNGTKINGLGTVLARHERLFNIDTTEAISSLVLQVVHHDKIENIIVIRE</sequence>
<dbReference type="InterPro" id="IPR013783">
    <property type="entry name" value="Ig-like_fold"/>
</dbReference>
<dbReference type="AlphaFoldDB" id="A0A315EH34"/>
<dbReference type="Gene3D" id="2.60.40.10">
    <property type="entry name" value="Immunoglobulins"/>
    <property type="match status" value="1"/>
</dbReference>
<evidence type="ECO:0000313" key="2">
    <source>
        <dbReference type="Proteomes" id="UP000251341"/>
    </source>
</evidence>
<organism evidence="1 2">
    <name type="scientific">Limnohabitans curvus</name>
    <dbReference type="NCBI Taxonomy" id="323423"/>
    <lineage>
        <taxon>Bacteria</taxon>
        <taxon>Pseudomonadati</taxon>
        <taxon>Pseudomonadota</taxon>
        <taxon>Betaproteobacteria</taxon>
        <taxon>Burkholderiales</taxon>
        <taxon>Comamonadaceae</taxon>
        <taxon>Limnohabitans</taxon>
    </lineage>
</organism>
<gene>
    <name evidence="1" type="ORF">B9Z44_14750</name>
</gene>